<organism evidence="1 2">
    <name type="scientific">Alteromonas hispanica</name>
    <dbReference type="NCBI Taxonomy" id="315421"/>
    <lineage>
        <taxon>Bacteria</taxon>
        <taxon>Pseudomonadati</taxon>
        <taxon>Pseudomonadota</taxon>
        <taxon>Gammaproteobacteria</taxon>
        <taxon>Alteromonadales</taxon>
        <taxon>Alteromonadaceae</taxon>
        <taxon>Alteromonas/Salinimonas group</taxon>
        <taxon>Alteromonas</taxon>
    </lineage>
</organism>
<dbReference type="RefSeq" id="WP_163111767.1">
    <property type="nucleotide sequence ID" value="NZ_JAAAWP010000005.1"/>
</dbReference>
<proteinExistence type="predicted"/>
<evidence type="ECO:0000313" key="1">
    <source>
        <dbReference type="EMBL" id="NDW21852.1"/>
    </source>
</evidence>
<comment type="caution">
    <text evidence="1">The sequence shown here is derived from an EMBL/GenBank/DDBJ whole genome shotgun (WGS) entry which is preliminary data.</text>
</comment>
<sequence length="78" mass="8708">MPLSFTQQDLTLLSGNFEEMRLGWRDGVNAVGVSITLAATYWCAKMVCQKDRLRVVYVQVDRVDLLAKLAESSVLGDD</sequence>
<protein>
    <submittedName>
        <fullName evidence="1">Uncharacterized protein</fullName>
    </submittedName>
</protein>
<evidence type="ECO:0000313" key="2">
    <source>
        <dbReference type="Proteomes" id="UP000478837"/>
    </source>
</evidence>
<gene>
    <name evidence="1" type="ORF">GTW09_10000</name>
</gene>
<dbReference type="AlphaFoldDB" id="A0A6L9MUB2"/>
<dbReference type="EMBL" id="JAAAWP010000005">
    <property type="protein sequence ID" value="NDW21852.1"/>
    <property type="molecule type" value="Genomic_DNA"/>
</dbReference>
<name>A0A6L9MUB2_9ALTE</name>
<accession>A0A6L9MUB2</accession>
<keyword evidence="2" id="KW-1185">Reference proteome</keyword>
<dbReference type="Proteomes" id="UP000478837">
    <property type="component" value="Unassembled WGS sequence"/>
</dbReference>
<reference evidence="1 2" key="1">
    <citation type="submission" date="2020-01" db="EMBL/GenBank/DDBJ databases">
        <title>Genomes of bacteria type strains.</title>
        <authorList>
            <person name="Chen J."/>
            <person name="Zhu S."/>
            <person name="Yang J."/>
        </authorList>
    </citation>
    <scope>NUCLEOTIDE SEQUENCE [LARGE SCALE GENOMIC DNA]</scope>
    <source>
        <strain evidence="1 2">LMG 22958</strain>
    </source>
</reference>